<feature type="signal peptide" evidence="1">
    <location>
        <begin position="1"/>
        <end position="22"/>
    </location>
</feature>
<dbReference type="AlphaFoldDB" id="B4FPZ1"/>
<sequence>MVSDLLLLLFLSLSLSFSHSRAYLLGKKSTYYSLATVLINYTHMDSSQQQQKQDDVDVDVMEVPEVHGDLLMELLDASLAAENAAHHHHHHHHHQQLGLAPDGDGDGDCWIDDNQENYDNMHAHQGCEDCRGLLDGILSDFDDYDGGPSRPRSPPAPYRVVFGHDDDTLLELEWAEEAAMDPFATSESAGGWYMDGLVMAMAWDEQQDGGGFPFEPCYGYEGEAGAAGQLYDASPLWE</sequence>
<dbReference type="OrthoDB" id="664611at2759"/>
<dbReference type="KEGG" id="zma:100272690"/>
<dbReference type="PaxDb" id="4577-GRMZM2G127695_P02"/>
<dbReference type="FunCoup" id="B4FPZ1">
    <property type="interactions" value="208"/>
</dbReference>
<keyword evidence="1" id="KW-0732">Signal</keyword>
<dbReference type="InParanoid" id="B4FPZ1"/>
<feature type="chain" id="PRO_5010824684" evidence="1">
    <location>
        <begin position="23"/>
        <end position="238"/>
    </location>
</feature>
<dbReference type="ExpressionAtlas" id="B4FPZ1">
    <property type="expression patterns" value="baseline and differential"/>
</dbReference>
<dbReference type="HOGENOM" id="CLU_101944_0_0_1"/>
<organism evidence="2">
    <name type="scientific">Zea mays</name>
    <name type="common">Maize</name>
    <dbReference type="NCBI Taxonomy" id="4577"/>
    <lineage>
        <taxon>Eukaryota</taxon>
        <taxon>Viridiplantae</taxon>
        <taxon>Streptophyta</taxon>
        <taxon>Embryophyta</taxon>
        <taxon>Tracheophyta</taxon>
        <taxon>Spermatophyta</taxon>
        <taxon>Magnoliopsida</taxon>
        <taxon>Liliopsida</taxon>
        <taxon>Poales</taxon>
        <taxon>Poaceae</taxon>
        <taxon>PACMAD clade</taxon>
        <taxon>Panicoideae</taxon>
        <taxon>Andropogonodae</taxon>
        <taxon>Andropogoneae</taxon>
        <taxon>Tripsacinae</taxon>
        <taxon>Zea</taxon>
    </lineage>
</organism>
<name>B4FPZ1_MAIZE</name>
<dbReference type="eggNOG" id="ENOG502R61Y">
    <property type="taxonomic scope" value="Eukaryota"/>
</dbReference>
<reference evidence="2" key="1">
    <citation type="journal article" date="2009" name="PLoS Genet.">
        <title>Sequencing, mapping, and analysis of 27,455 maize full-length cDNAs.</title>
        <authorList>
            <person name="Soderlund C."/>
            <person name="Descour A."/>
            <person name="Kudrna D."/>
            <person name="Bomhoff M."/>
            <person name="Boyd L."/>
            <person name="Currie J."/>
            <person name="Angelova A."/>
            <person name="Collura K."/>
            <person name="Wissotski M."/>
            <person name="Ashley E."/>
            <person name="Morrow D."/>
            <person name="Fernandes J."/>
            <person name="Walbot V."/>
            <person name="Yu Y."/>
        </authorList>
    </citation>
    <scope>NUCLEOTIDE SEQUENCE</scope>
    <source>
        <strain evidence="2">B73</strain>
    </source>
</reference>
<evidence type="ECO:0000313" key="3">
    <source>
        <dbReference type="EMBL" id="ONM37930.1"/>
    </source>
</evidence>
<gene>
    <name evidence="3" type="ORF">ZEAMMB73_Zm00001d043419</name>
</gene>
<evidence type="ECO:0000256" key="1">
    <source>
        <dbReference type="SAM" id="SignalP"/>
    </source>
</evidence>
<protein>
    <submittedName>
        <fullName evidence="2">Uncharacterized protein</fullName>
    </submittedName>
</protein>
<accession>B4FPZ1</accession>
<dbReference type="EMBL" id="BT039179">
    <property type="protein sequence ID" value="ACF84184.1"/>
    <property type="molecule type" value="mRNA"/>
</dbReference>
<dbReference type="EMBL" id="CM007649">
    <property type="protein sequence ID" value="ONM37930.1"/>
    <property type="molecule type" value="Genomic_DNA"/>
</dbReference>
<evidence type="ECO:0000313" key="2">
    <source>
        <dbReference type="EMBL" id="ACF84184.1"/>
    </source>
</evidence>
<reference evidence="3" key="2">
    <citation type="submission" date="2015-12" db="EMBL/GenBank/DDBJ databases">
        <title>Update maize B73 reference genome by single molecule sequencing technologies.</title>
        <authorList>
            <consortium name="Maize Genome Sequencing Project"/>
            <person name="Ware D."/>
        </authorList>
    </citation>
    <scope>NUCLEOTIDE SEQUENCE [LARGE SCALE GENOMIC DNA]</scope>
    <source>
        <tissue evidence="3">Seedling</tissue>
    </source>
</reference>
<proteinExistence type="evidence at transcript level"/>
<dbReference type="OMA" id="ESAGGWY"/>